<dbReference type="GO" id="GO:0003677">
    <property type="term" value="F:DNA binding"/>
    <property type="evidence" value="ECO:0007669"/>
    <property type="project" value="InterPro"/>
</dbReference>
<organism evidence="2">
    <name type="scientific">Phage sp. ctIHi3</name>
    <dbReference type="NCBI Taxonomy" id="2825791"/>
    <lineage>
        <taxon>Viruses</taxon>
    </lineage>
</organism>
<dbReference type="InterPro" id="IPR010982">
    <property type="entry name" value="Lambda_DNA-bd_dom_sf"/>
</dbReference>
<reference evidence="2" key="1">
    <citation type="journal article" date="2021" name="Proc. Natl. Acad. Sci. U.S.A.">
        <title>A Catalog of Tens of Thousands of Viruses from Human Metagenomes Reveals Hidden Associations with Chronic Diseases.</title>
        <authorList>
            <person name="Tisza M.J."/>
            <person name="Buck C.B."/>
        </authorList>
    </citation>
    <scope>NUCLEOTIDE SEQUENCE</scope>
    <source>
        <strain evidence="2">CtIHi3</strain>
    </source>
</reference>
<dbReference type="SUPFAM" id="SSF47413">
    <property type="entry name" value="lambda repressor-like DNA-binding domains"/>
    <property type="match status" value="1"/>
</dbReference>
<sequence length="64" mass="7166">MERRIDMNLRQLRLDKELTVPALSQLSGVPVRTIENVERNGDCKVSTAKKLAEALNVTLDELCA</sequence>
<evidence type="ECO:0000313" key="2">
    <source>
        <dbReference type="EMBL" id="DAE14382.1"/>
    </source>
</evidence>
<evidence type="ECO:0000259" key="1">
    <source>
        <dbReference type="PROSITE" id="PS50943"/>
    </source>
</evidence>
<dbReference type="Pfam" id="PF01381">
    <property type="entry name" value="HTH_3"/>
    <property type="match status" value="1"/>
</dbReference>
<accession>A0A8S5Q4Y1</accession>
<dbReference type="EMBL" id="BK015582">
    <property type="protein sequence ID" value="DAE14382.1"/>
    <property type="molecule type" value="Genomic_DNA"/>
</dbReference>
<dbReference type="Gene3D" id="1.10.260.40">
    <property type="entry name" value="lambda repressor-like DNA-binding domains"/>
    <property type="match status" value="1"/>
</dbReference>
<dbReference type="SMART" id="SM00530">
    <property type="entry name" value="HTH_XRE"/>
    <property type="match status" value="1"/>
</dbReference>
<name>A0A8S5Q4Y1_9VIRU</name>
<dbReference type="PROSITE" id="PS50943">
    <property type="entry name" value="HTH_CROC1"/>
    <property type="match status" value="1"/>
</dbReference>
<feature type="domain" description="HTH cro/C1-type" evidence="1">
    <location>
        <begin position="9"/>
        <end position="62"/>
    </location>
</feature>
<protein>
    <submittedName>
        <fullName evidence="2">Helix-turn-helix domain protein</fullName>
    </submittedName>
</protein>
<dbReference type="CDD" id="cd00093">
    <property type="entry name" value="HTH_XRE"/>
    <property type="match status" value="1"/>
</dbReference>
<proteinExistence type="predicted"/>
<dbReference type="InterPro" id="IPR001387">
    <property type="entry name" value="Cro/C1-type_HTH"/>
</dbReference>